<reference evidence="1 2" key="1">
    <citation type="journal article" date="2015" name="Genome Biol. Evol.">
        <title>Comparative Genomics of a Bacterivorous Green Alga Reveals Evolutionary Causalities and Consequences of Phago-Mixotrophic Mode of Nutrition.</title>
        <authorList>
            <person name="Burns J.A."/>
            <person name="Paasch A."/>
            <person name="Narechania A."/>
            <person name="Kim E."/>
        </authorList>
    </citation>
    <scope>NUCLEOTIDE SEQUENCE [LARGE SCALE GENOMIC DNA]</scope>
    <source>
        <strain evidence="1 2">PLY_AMNH</strain>
    </source>
</reference>
<dbReference type="AlphaFoldDB" id="A0AAE0EW83"/>
<dbReference type="EMBL" id="LGRX02033440">
    <property type="protein sequence ID" value="KAK3241225.1"/>
    <property type="molecule type" value="Genomic_DNA"/>
</dbReference>
<accession>A0AAE0EW83</accession>
<evidence type="ECO:0000313" key="2">
    <source>
        <dbReference type="Proteomes" id="UP001190700"/>
    </source>
</evidence>
<sequence length="94" mass="9903">MAASSASCCCAELRPAAHHTAKAASSSGTMLWWAAAGDVSYCPWLQASAPRCCAELLLGFKLSGRTLWWVVVGSALRRATAANFSTSKAAHRTM</sequence>
<evidence type="ECO:0000313" key="1">
    <source>
        <dbReference type="EMBL" id="KAK3241225.1"/>
    </source>
</evidence>
<comment type="caution">
    <text evidence="1">The sequence shown here is derived from an EMBL/GenBank/DDBJ whole genome shotgun (WGS) entry which is preliminary data.</text>
</comment>
<proteinExistence type="predicted"/>
<name>A0AAE0EW83_9CHLO</name>
<protein>
    <submittedName>
        <fullName evidence="1">Uncharacterized protein</fullName>
    </submittedName>
</protein>
<dbReference type="Proteomes" id="UP001190700">
    <property type="component" value="Unassembled WGS sequence"/>
</dbReference>
<organism evidence="1 2">
    <name type="scientific">Cymbomonas tetramitiformis</name>
    <dbReference type="NCBI Taxonomy" id="36881"/>
    <lineage>
        <taxon>Eukaryota</taxon>
        <taxon>Viridiplantae</taxon>
        <taxon>Chlorophyta</taxon>
        <taxon>Pyramimonadophyceae</taxon>
        <taxon>Pyramimonadales</taxon>
        <taxon>Pyramimonadaceae</taxon>
        <taxon>Cymbomonas</taxon>
    </lineage>
</organism>
<keyword evidence="2" id="KW-1185">Reference proteome</keyword>
<gene>
    <name evidence="1" type="ORF">CYMTET_48976</name>
</gene>